<evidence type="ECO:0000313" key="2">
    <source>
        <dbReference type="Proteomes" id="UP000325081"/>
    </source>
</evidence>
<dbReference type="Proteomes" id="UP000325081">
    <property type="component" value="Unassembled WGS sequence"/>
</dbReference>
<proteinExistence type="predicted"/>
<sequence length="220" mass="24241">MAEELVSARAPPGKRTLWCWLWRRIPETAAEISRFQNLELNELHNGTSSLDEELRQMFMSVLVGNGLLRKQVNSLIVQALIVSGPNDTVSVIFHGHPFRPPRWPSLPIPVTISALVDTPGKRLVDNHHHLADQTAITIASDDRRQWRSSGAVDARRSGCQGASDGLRRRVDRDGEVAAGLCSRDHRNSGEGEIGEVRRRGCVGVIVGILEREGYCGGTVV</sequence>
<gene>
    <name evidence="1" type="ORF">STAS_14560</name>
</gene>
<dbReference type="EMBL" id="BKCP01005450">
    <property type="protein sequence ID" value="GER38101.1"/>
    <property type="molecule type" value="Genomic_DNA"/>
</dbReference>
<dbReference type="OrthoDB" id="76516at2759"/>
<protein>
    <submittedName>
        <fullName evidence="1">UvrABC system protein B</fullName>
    </submittedName>
</protein>
<accession>A0A5A7PZN7</accession>
<evidence type="ECO:0000313" key="1">
    <source>
        <dbReference type="EMBL" id="GER38101.1"/>
    </source>
</evidence>
<name>A0A5A7PZN7_STRAF</name>
<comment type="caution">
    <text evidence="1">The sequence shown here is derived from an EMBL/GenBank/DDBJ whole genome shotgun (WGS) entry which is preliminary data.</text>
</comment>
<dbReference type="AlphaFoldDB" id="A0A5A7PZN7"/>
<keyword evidence="2" id="KW-1185">Reference proteome</keyword>
<organism evidence="1 2">
    <name type="scientific">Striga asiatica</name>
    <name type="common">Asiatic witchweed</name>
    <name type="synonym">Buchnera asiatica</name>
    <dbReference type="NCBI Taxonomy" id="4170"/>
    <lineage>
        <taxon>Eukaryota</taxon>
        <taxon>Viridiplantae</taxon>
        <taxon>Streptophyta</taxon>
        <taxon>Embryophyta</taxon>
        <taxon>Tracheophyta</taxon>
        <taxon>Spermatophyta</taxon>
        <taxon>Magnoliopsida</taxon>
        <taxon>eudicotyledons</taxon>
        <taxon>Gunneridae</taxon>
        <taxon>Pentapetalae</taxon>
        <taxon>asterids</taxon>
        <taxon>lamiids</taxon>
        <taxon>Lamiales</taxon>
        <taxon>Orobanchaceae</taxon>
        <taxon>Buchnereae</taxon>
        <taxon>Striga</taxon>
    </lineage>
</organism>
<reference evidence="2" key="1">
    <citation type="journal article" date="2019" name="Curr. Biol.">
        <title>Genome Sequence of Striga asiatica Provides Insight into the Evolution of Plant Parasitism.</title>
        <authorList>
            <person name="Yoshida S."/>
            <person name="Kim S."/>
            <person name="Wafula E.K."/>
            <person name="Tanskanen J."/>
            <person name="Kim Y.M."/>
            <person name="Honaas L."/>
            <person name="Yang Z."/>
            <person name="Spallek T."/>
            <person name="Conn C.E."/>
            <person name="Ichihashi Y."/>
            <person name="Cheong K."/>
            <person name="Cui S."/>
            <person name="Der J.P."/>
            <person name="Gundlach H."/>
            <person name="Jiao Y."/>
            <person name="Hori C."/>
            <person name="Ishida J.K."/>
            <person name="Kasahara H."/>
            <person name="Kiba T."/>
            <person name="Kim M.S."/>
            <person name="Koo N."/>
            <person name="Laohavisit A."/>
            <person name="Lee Y.H."/>
            <person name="Lumba S."/>
            <person name="McCourt P."/>
            <person name="Mortimer J.C."/>
            <person name="Mutuku J.M."/>
            <person name="Nomura T."/>
            <person name="Sasaki-Sekimoto Y."/>
            <person name="Seto Y."/>
            <person name="Wang Y."/>
            <person name="Wakatake T."/>
            <person name="Sakakibara H."/>
            <person name="Demura T."/>
            <person name="Yamaguchi S."/>
            <person name="Yoneyama K."/>
            <person name="Manabe R.I."/>
            <person name="Nelson D.C."/>
            <person name="Schulman A.H."/>
            <person name="Timko M.P."/>
            <person name="dePamphilis C.W."/>
            <person name="Choi D."/>
            <person name="Shirasu K."/>
        </authorList>
    </citation>
    <scope>NUCLEOTIDE SEQUENCE [LARGE SCALE GENOMIC DNA]</scope>
    <source>
        <strain evidence="2">cv. UVA1</strain>
    </source>
</reference>